<keyword evidence="2" id="KW-1185">Reference proteome</keyword>
<dbReference type="Proteomes" id="UP000789759">
    <property type="component" value="Unassembled WGS sequence"/>
</dbReference>
<dbReference type="EMBL" id="CAJVQA010068794">
    <property type="protein sequence ID" value="CAG8832613.1"/>
    <property type="molecule type" value="Genomic_DNA"/>
</dbReference>
<dbReference type="AlphaFoldDB" id="A0A9N9KIB8"/>
<dbReference type="OrthoDB" id="2431624at2759"/>
<gene>
    <name evidence="1" type="ORF">CPELLU_LOCUS20874</name>
</gene>
<reference evidence="1" key="1">
    <citation type="submission" date="2021-06" db="EMBL/GenBank/DDBJ databases">
        <authorList>
            <person name="Kallberg Y."/>
            <person name="Tangrot J."/>
            <person name="Rosling A."/>
        </authorList>
    </citation>
    <scope>NUCLEOTIDE SEQUENCE</scope>
    <source>
        <strain evidence="1">FL966</strain>
    </source>
</reference>
<accession>A0A9N9KIB8</accession>
<sequence>VSSYYYSHAKNELPYYSIEKSDNEIYEILVDEYLNSDEDFIEIIEEDLDENYDENYDENNIFGEENNLLINNIVNLNQFYNFEKIEDIMNEEYNNENIDETETINSQTYEDNDWDPIEEVDKIIEDL</sequence>
<organism evidence="1 2">
    <name type="scientific">Cetraspora pellucida</name>
    <dbReference type="NCBI Taxonomy" id="1433469"/>
    <lineage>
        <taxon>Eukaryota</taxon>
        <taxon>Fungi</taxon>
        <taxon>Fungi incertae sedis</taxon>
        <taxon>Mucoromycota</taxon>
        <taxon>Glomeromycotina</taxon>
        <taxon>Glomeromycetes</taxon>
        <taxon>Diversisporales</taxon>
        <taxon>Gigasporaceae</taxon>
        <taxon>Cetraspora</taxon>
    </lineage>
</organism>
<proteinExistence type="predicted"/>
<comment type="caution">
    <text evidence="1">The sequence shown here is derived from an EMBL/GenBank/DDBJ whole genome shotgun (WGS) entry which is preliminary data.</text>
</comment>
<evidence type="ECO:0000313" key="1">
    <source>
        <dbReference type="EMBL" id="CAG8832613.1"/>
    </source>
</evidence>
<evidence type="ECO:0000313" key="2">
    <source>
        <dbReference type="Proteomes" id="UP000789759"/>
    </source>
</evidence>
<name>A0A9N9KIB8_9GLOM</name>
<feature type="non-terminal residue" evidence="1">
    <location>
        <position position="1"/>
    </location>
</feature>
<protein>
    <submittedName>
        <fullName evidence="1">12297_t:CDS:1</fullName>
    </submittedName>
</protein>